<dbReference type="OrthoDB" id="10489590at2759"/>
<dbReference type="Proteomes" id="UP000435112">
    <property type="component" value="Unassembled WGS sequence"/>
</dbReference>
<accession>A0A6A3G6U8</accession>
<organism evidence="2 3">
    <name type="scientific">Phytophthora rubi</name>
    <dbReference type="NCBI Taxonomy" id="129364"/>
    <lineage>
        <taxon>Eukaryota</taxon>
        <taxon>Sar</taxon>
        <taxon>Stramenopiles</taxon>
        <taxon>Oomycota</taxon>
        <taxon>Peronosporomycetes</taxon>
        <taxon>Peronosporales</taxon>
        <taxon>Peronosporaceae</taxon>
        <taxon>Phytophthora</taxon>
    </lineage>
</organism>
<reference evidence="2 3" key="1">
    <citation type="submission" date="2018-09" db="EMBL/GenBank/DDBJ databases">
        <title>Genomic investigation of the strawberry pathogen Phytophthora fragariae indicates pathogenicity is determined by transcriptional variation in three key races.</title>
        <authorList>
            <person name="Adams T.M."/>
            <person name="Armitage A.D."/>
            <person name="Sobczyk M.K."/>
            <person name="Bates H.J."/>
            <person name="Dunwell J.M."/>
            <person name="Nellist C.F."/>
            <person name="Harrison R.J."/>
        </authorList>
    </citation>
    <scope>NUCLEOTIDE SEQUENCE [LARGE SCALE GENOMIC DNA]</scope>
    <source>
        <strain evidence="2 3">SCRP324</strain>
    </source>
</reference>
<name>A0A6A3G6U8_9STRA</name>
<feature type="region of interest" description="Disordered" evidence="1">
    <location>
        <begin position="1"/>
        <end position="42"/>
    </location>
</feature>
<evidence type="ECO:0000313" key="3">
    <source>
        <dbReference type="Proteomes" id="UP000435112"/>
    </source>
</evidence>
<proteinExistence type="predicted"/>
<dbReference type="EMBL" id="QXFU01010710">
    <property type="protein sequence ID" value="KAE8953299.1"/>
    <property type="molecule type" value="Genomic_DNA"/>
</dbReference>
<evidence type="ECO:0000313" key="2">
    <source>
        <dbReference type="EMBL" id="KAE8953299.1"/>
    </source>
</evidence>
<comment type="caution">
    <text evidence="2">The sequence shown here is derived from an EMBL/GenBank/DDBJ whole genome shotgun (WGS) entry which is preliminary data.</text>
</comment>
<sequence length="86" mass="9630">MQEDDEEFYDADDGMAEPFDVDDEEYVDSNPSSTSEDDERIPGGNEIMEVGDTHQEELVGVVAGPSVAVELVGVRRHQVYLLRVER</sequence>
<feature type="compositionally biased region" description="Acidic residues" evidence="1">
    <location>
        <begin position="1"/>
        <end position="27"/>
    </location>
</feature>
<protein>
    <submittedName>
        <fullName evidence="2">Uncharacterized protein</fullName>
    </submittedName>
</protein>
<gene>
    <name evidence="2" type="ORF">PR002_g32426</name>
</gene>
<evidence type="ECO:0000256" key="1">
    <source>
        <dbReference type="SAM" id="MobiDB-lite"/>
    </source>
</evidence>
<dbReference type="AlphaFoldDB" id="A0A6A3G6U8"/>